<dbReference type="EMBL" id="MHSL01000022">
    <property type="protein sequence ID" value="OHA43584.1"/>
    <property type="molecule type" value="Genomic_DNA"/>
</dbReference>
<proteinExistence type="predicted"/>
<dbReference type="Proteomes" id="UP000176355">
    <property type="component" value="Unassembled WGS sequence"/>
</dbReference>
<name>A0A1G2P5H7_9BACT</name>
<protein>
    <submittedName>
        <fullName evidence="1">Uncharacterized protein</fullName>
    </submittedName>
</protein>
<organism evidence="1 2">
    <name type="scientific">Candidatus Taylorbacteria bacterium RIFCSPLOWO2_12_FULL_44_15c</name>
    <dbReference type="NCBI Taxonomy" id="1802333"/>
    <lineage>
        <taxon>Bacteria</taxon>
        <taxon>Candidatus Tayloriibacteriota</taxon>
    </lineage>
</organism>
<comment type="caution">
    <text evidence="1">The sequence shown here is derived from an EMBL/GenBank/DDBJ whole genome shotgun (WGS) entry which is preliminary data.</text>
</comment>
<reference evidence="1 2" key="1">
    <citation type="journal article" date="2016" name="Nat. Commun.">
        <title>Thousands of microbial genomes shed light on interconnected biogeochemical processes in an aquifer system.</title>
        <authorList>
            <person name="Anantharaman K."/>
            <person name="Brown C.T."/>
            <person name="Hug L.A."/>
            <person name="Sharon I."/>
            <person name="Castelle C.J."/>
            <person name="Probst A.J."/>
            <person name="Thomas B.C."/>
            <person name="Singh A."/>
            <person name="Wilkins M.J."/>
            <person name="Karaoz U."/>
            <person name="Brodie E.L."/>
            <person name="Williams K.H."/>
            <person name="Hubbard S.S."/>
            <person name="Banfield J.F."/>
        </authorList>
    </citation>
    <scope>NUCLEOTIDE SEQUENCE [LARGE SCALE GENOMIC DNA]</scope>
</reference>
<evidence type="ECO:0000313" key="1">
    <source>
        <dbReference type="EMBL" id="OHA43584.1"/>
    </source>
</evidence>
<evidence type="ECO:0000313" key="2">
    <source>
        <dbReference type="Proteomes" id="UP000176355"/>
    </source>
</evidence>
<accession>A0A1G2P5H7</accession>
<dbReference type="AlphaFoldDB" id="A0A1G2P5H7"/>
<dbReference type="STRING" id="1802333.A3G03_02815"/>
<gene>
    <name evidence="1" type="ORF">A3G03_02815</name>
</gene>
<sequence length="88" mass="10128">MENNSHLTKGWVEMNVKAEFADLKGYLVPNVFQDTEIEAADVVPLLEVLSGKIGRQIVLKMRKPKKGWRISTIIGYVYHRQDEFPLIN</sequence>